<name>A0A644SZ49_9ZZZZ</name>
<feature type="domain" description="Leucine-binding protein" evidence="2">
    <location>
        <begin position="30"/>
        <end position="379"/>
    </location>
</feature>
<sequence length="411" mass="44744">MRKRLVCVSMLMFSFVALISIGAASGPKEFKLGFMSSFTGTFAPMAENQRKGAELAVAEINARGGLKMPWGNIPVKLLAKDDECKLDVGVRRYRELVEAGIHGFTGICWNPMAAALNEESKLKPLPMITACVPAYDSFKKGNPAPGFFSVAFTPWSIGYLSGQSAVKSLNAKKIYFISRSDSWGSTIYDGLKAALAEFGGEVVGFAEYPNGNLDFTSAINQALTLKPDVFMAVQMGADAISLFKQAYDMGLMAVSKPFNTWTANYIAKSIPRPALAKIYALNFHYYDLAGFKDNDLVSKAKTYTDNHKKMFGGEPPDSYTSIAYMATTIMLDAVERAGTFDVAAVSKVLATQEFSTLKGLARFREDHELVNDYLAFMVSGKASGTSEWDLFKVEGSYGGDKALPSLSILGY</sequence>
<dbReference type="PANTHER" id="PTHR30483:SF6">
    <property type="entry name" value="PERIPLASMIC BINDING PROTEIN OF ABC TRANSPORTER FOR NATURAL AMINO ACIDS"/>
    <property type="match status" value="1"/>
</dbReference>
<dbReference type="EMBL" id="VSSQ01000010">
    <property type="protein sequence ID" value="MPL59903.1"/>
    <property type="molecule type" value="Genomic_DNA"/>
</dbReference>
<gene>
    <name evidence="3" type="ORF">SDC9_05459</name>
</gene>
<reference evidence="3" key="1">
    <citation type="submission" date="2019-08" db="EMBL/GenBank/DDBJ databases">
        <authorList>
            <person name="Kucharzyk K."/>
            <person name="Murdoch R.W."/>
            <person name="Higgins S."/>
            <person name="Loffler F."/>
        </authorList>
    </citation>
    <scope>NUCLEOTIDE SEQUENCE</scope>
</reference>
<dbReference type="Pfam" id="PF13458">
    <property type="entry name" value="Peripla_BP_6"/>
    <property type="match status" value="1"/>
</dbReference>
<evidence type="ECO:0000259" key="2">
    <source>
        <dbReference type="Pfam" id="PF13458"/>
    </source>
</evidence>
<dbReference type="InterPro" id="IPR028081">
    <property type="entry name" value="Leu-bd"/>
</dbReference>
<dbReference type="AlphaFoldDB" id="A0A644SZ49"/>
<protein>
    <recommendedName>
        <fullName evidence="2">Leucine-binding protein domain-containing protein</fullName>
    </recommendedName>
</protein>
<organism evidence="3">
    <name type="scientific">bioreactor metagenome</name>
    <dbReference type="NCBI Taxonomy" id="1076179"/>
    <lineage>
        <taxon>unclassified sequences</taxon>
        <taxon>metagenomes</taxon>
        <taxon>ecological metagenomes</taxon>
    </lineage>
</organism>
<evidence type="ECO:0000313" key="3">
    <source>
        <dbReference type="EMBL" id="MPL59903.1"/>
    </source>
</evidence>
<dbReference type="CDD" id="cd06268">
    <property type="entry name" value="PBP1_ABC_transporter_LIVBP-like"/>
    <property type="match status" value="1"/>
</dbReference>
<dbReference type="InterPro" id="IPR028082">
    <property type="entry name" value="Peripla_BP_I"/>
</dbReference>
<evidence type="ECO:0000256" key="1">
    <source>
        <dbReference type="ARBA" id="ARBA00022729"/>
    </source>
</evidence>
<dbReference type="SUPFAM" id="SSF53822">
    <property type="entry name" value="Periplasmic binding protein-like I"/>
    <property type="match status" value="1"/>
</dbReference>
<keyword evidence="1" id="KW-0732">Signal</keyword>
<comment type="caution">
    <text evidence="3">The sequence shown here is derived from an EMBL/GenBank/DDBJ whole genome shotgun (WGS) entry which is preliminary data.</text>
</comment>
<dbReference type="PANTHER" id="PTHR30483">
    <property type="entry name" value="LEUCINE-SPECIFIC-BINDING PROTEIN"/>
    <property type="match status" value="1"/>
</dbReference>
<accession>A0A644SZ49</accession>
<proteinExistence type="predicted"/>
<dbReference type="Gene3D" id="3.40.50.2300">
    <property type="match status" value="2"/>
</dbReference>
<dbReference type="InterPro" id="IPR051010">
    <property type="entry name" value="BCAA_transport"/>
</dbReference>